<dbReference type="STRING" id="97331.A0A436ZR94"/>
<dbReference type="OrthoDB" id="5352492at2759"/>
<evidence type="ECO:0000256" key="1">
    <source>
        <dbReference type="SAM" id="MobiDB-lite"/>
    </source>
</evidence>
<dbReference type="RefSeq" id="XP_067486994.1">
    <property type="nucleotide sequence ID" value="XM_067639180.1"/>
</dbReference>
<protein>
    <submittedName>
        <fullName evidence="2">Uncharacterized protein</fullName>
    </submittedName>
</protein>
<proteinExistence type="predicted"/>
<dbReference type="EMBL" id="SAEB01000012">
    <property type="protein sequence ID" value="RVD81450.1"/>
    <property type="molecule type" value="Genomic_DNA"/>
</dbReference>
<dbReference type="VEuPathDB" id="FungiDB:DFL_009314"/>
<dbReference type="AlphaFoldDB" id="A0A436ZR94"/>
<sequence>MAIQRDTKTPQAFLENGDEAEISVADEPASHVFSCKSGLIPDNDSPNDTSGMPGPWTVRGAIFAFNVSCKFPFRKGKVVTAMSGADDQEHEFRTTAKNDIFAKPMGLVVPLETSDIEIRVELLKPQAQGIDTQDAKLPKWDKVETATSQLPSALWVKYSTDEDPTGGRNNQANLLNSKPDGTKDLTTDIILYAPKSLKSEDKIPRLDIRKASEPLAATVSFPPQEEESKNWKPKLPLASTPWEDFKAK</sequence>
<accession>A0A436ZR94</accession>
<reference evidence="2 3" key="1">
    <citation type="submission" date="2019-01" db="EMBL/GenBank/DDBJ databases">
        <title>Intercellular communication is required for trap formation in the nematode-trapping fungus Duddingtonia flagrans.</title>
        <authorList>
            <person name="Youssar L."/>
            <person name="Wernet V."/>
            <person name="Hensel N."/>
            <person name="Hildebrandt H.-G."/>
            <person name="Fischer R."/>
        </authorList>
    </citation>
    <scope>NUCLEOTIDE SEQUENCE [LARGE SCALE GENOMIC DNA]</scope>
    <source>
        <strain evidence="2 3">CBS H-5679</strain>
    </source>
</reference>
<feature type="region of interest" description="Disordered" evidence="1">
    <location>
        <begin position="213"/>
        <end position="248"/>
    </location>
</feature>
<comment type="caution">
    <text evidence="2">The sequence shown here is derived from an EMBL/GenBank/DDBJ whole genome shotgun (WGS) entry which is preliminary data.</text>
</comment>
<organism evidence="2 3">
    <name type="scientific">Arthrobotrys flagrans</name>
    <name type="common">Nematode-trapping fungus</name>
    <name type="synonym">Trichothecium flagrans</name>
    <dbReference type="NCBI Taxonomy" id="97331"/>
    <lineage>
        <taxon>Eukaryota</taxon>
        <taxon>Fungi</taxon>
        <taxon>Dikarya</taxon>
        <taxon>Ascomycota</taxon>
        <taxon>Pezizomycotina</taxon>
        <taxon>Orbiliomycetes</taxon>
        <taxon>Orbiliales</taxon>
        <taxon>Orbiliaceae</taxon>
        <taxon>Arthrobotrys</taxon>
    </lineage>
</organism>
<evidence type="ECO:0000313" key="2">
    <source>
        <dbReference type="EMBL" id="RVD81450.1"/>
    </source>
</evidence>
<name>A0A436ZR94_ARTFL</name>
<gene>
    <name evidence="2" type="ORF">DFL_009314</name>
</gene>
<evidence type="ECO:0000313" key="3">
    <source>
        <dbReference type="Proteomes" id="UP000283090"/>
    </source>
</evidence>
<dbReference type="GeneID" id="93591625"/>
<keyword evidence="3" id="KW-1185">Reference proteome</keyword>
<dbReference type="Proteomes" id="UP000283090">
    <property type="component" value="Unassembled WGS sequence"/>
</dbReference>